<feature type="transmembrane region" description="Helical" evidence="1">
    <location>
        <begin position="126"/>
        <end position="144"/>
    </location>
</feature>
<feature type="transmembrane region" description="Helical" evidence="1">
    <location>
        <begin position="32"/>
        <end position="49"/>
    </location>
</feature>
<evidence type="ECO:0000259" key="2">
    <source>
        <dbReference type="Pfam" id="PF07331"/>
    </source>
</evidence>
<dbReference type="InterPro" id="IPR009936">
    <property type="entry name" value="DUF1468"/>
</dbReference>
<name>A0ABY8FLN7_9GAMM</name>
<sequence>MTVEAVKSPSRIGNDVDDHHDRDQTLTIKKSLAEVVIYLLLIAVDIFYLSEAYRLHVQVPSPHVGPGGFPLIIAVINLLLLLGLLFISLFIKPRRTPQERLAFSRPLSVLAAVAILIAETTLLKTAGPLITIALFSFLLMWVAGERRLTMLAIIPPLFSAAIYAIFVMALGVYFD</sequence>
<evidence type="ECO:0000256" key="1">
    <source>
        <dbReference type="SAM" id="Phobius"/>
    </source>
</evidence>
<dbReference type="RefSeq" id="WP_110690780.1">
    <property type="nucleotide sequence ID" value="NZ_CP035631.1"/>
</dbReference>
<reference evidence="3 4" key="1">
    <citation type="submission" date="2019-01" db="EMBL/GenBank/DDBJ databases">
        <title>Genome sequence of Salinicola endophyticus REST5.</title>
        <authorList>
            <person name="Nascimento F.X."/>
        </authorList>
    </citation>
    <scope>NUCLEOTIDE SEQUENCE [LARGE SCALE GENOMIC DNA]</scope>
    <source>
        <strain evidence="3 4">REST5</strain>
    </source>
</reference>
<evidence type="ECO:0000313" key="3">
    <source>
        <dbReference type="EMBL" id="WFF41561.1"/>
    </source>
</evidence>
<feature type="transmembrane region" description="Helical" evidence="1">
    <location>
        <begin position="69"/>
        <end position="91"/>
    </location>
</feature>
<keyword evidence="1" id="KW-0472">Membrane</keyword>
<dbReference type="Proteomes" id="UP001321526">
    <property type="component" value="Chromosome"/>
</dbReference>
<organism evidence="3 4">
    <name type="scientific">Salinicola endophyticus</name>
    <dbReference type="NCBI Taxonomy" id="1949083"/>
    <lineage>
        <taxon>Bacteria</taxon>
        <taxon>Pseudomonadati</taxon>
        <taxon>Pseudomonadota</taxon>
        <taxon>Gammaproteobacteria</taxon>
        <taxon>Oceanospirillales</taxon>
        <taxon>Halomonadaceae</taxon>
        <taxon>Salinicola</taxon>
    </lineage>
</organism>
<feature type="transmembrane region" description="Helical" evidence="1">
    <location>
        <begin position="151"/>
        <end position="174"/>
    </location>
</feature>
<dbReference type="EMBL" id="CP035631">
    <property type="protein sequence ID" value="WFF41561.1"/>
    <property type="molecule type" value="Genomic_DNA"/>
</dbReference>
<dbReference type="Pfam" id="PF07331">
    <property type="entry name" value="TctB"/>
    <property type="match status" value="1"/>
</dbReference>
<evidence type="ECO:0000313" key="4">
    <source>
        <dbReference type="Proteomes" id="UP001321526"/>
    </source>
</evidence>
<proteinExistence type="predicted"/>
<gene>
    <name evidence="3" type="ORF">EVC62_08635</name>
</gene>
<feature type="domain" description="DUF1468" evidence="2">
    <location>
        <begin position="38"/>
        <end position="174"/>
    </location>
</feature>
<protein>
    <submittedName>
        <fullName evidence="3">Tripartite tricarboxylate transporter TctB family protein</fullName>
    </submittedName>
</protein>
<accession>A0ABY8FLN7</accession>
<keyword evidence="1" id="KW-1133">Transmembrane helix</keyword>
<keyword evidence="4" id="KW-1185">Reference proteome</keyword>
<keyword evidence="1" id="KW-0812">Transmembrane</keyword>
<feature type="transmembrane region" description="Helical" evidence="1">
    <location>
        <begin position="103"/>
        <end position="120"/>
    </location>
</feature>